<reference evidence="1 2" key="1">
    <citation type="submission" date="2021-06" db="EMBL/GenBank/DDBJ databases">
        <title>Caerostris darwini draft genome.</title>
        <authorList>
            <person name="Kono N."/>
            <person name="Arakawa K."/>
        </authorList>
    </citation>
    <scope>NUCLEOTIDE SEQUENCE [LARGE SCALE GENOMIC DNA]</scope>
</reference>
<accession>A0AAV4S5T2</accession>
<dbReference type="AlphaFoldDB" id="A0AAV4S5T2"/>
<protein>
    <submittedName>
        <fullName evidence="1">Uncharacterized protein</fullName>
    </submittedName>
</protein>
<keyword evidence="2" id="KW-1185">Reference proteome</keyword>
<dbReference type="Proteomes" id="UP001054837">
    <property type="component" value="Unassembled WGS sequence"/>
</dbReference>
<evidence type="ECO:0000313" key="2">
    <source>
        <dbReference type="Proteomes" id="UP001054837"/>
    </source>
</evidence>
<comment type="caution">
    <text evidence="1">The sequence shown here is derived from an EMBL/GenBank/DDBJ whole genome shotgun (WGS) entry which is preliminary data.</text>
</comment>
<proteinExistence type="predicted"/>
<evidence type="ECO:0000313" key="1">
    <source>
        <dbReference type="EMBL" id="GIY27830.1"/>
    </source>
</evidence>
<dbReference type="EMBL" id="BPLQ01007091">
    <property type="protein sequence ID" value="GIY27830.1"/>
    <property type="molecule type" value="Genomic_DNA"/>
</dbReference>
<name>A0AAV4S5T2_9ARAC</name>
<organism evidence="1 2">
    <name type="scientific">Caerostris darwini</name>
    <dbReference type="NCBI Taxonomy" id="1538125"/>
    <lineage>
        <taxon>Eukaryota</taxon>
        <taxon>Metazoa</taxon>
        <taxon>Ecdysozoa</taxon>
        <taxon>Arthropoda</taxon>
        <taxon>Chelicerata</taxon>
        <taxon>Arachnida</taxon>
        <taxon>Araneae</taxon>
        <taxon>Araneomorphae</taxon>
        <taxon>Entelegynae</taxon>
        <taxon>Araneoidea</taxon>
        <taxon>Araneidae</taxon>
        <taxon>Caerostris</taxon>
    </lineage>
</organism>
<gene>
    <name evidence="1" type="ORF">CDAR_515601</name>
</gene>
<sequence length="101" mass="11564">MEPINSETKNNRAGRQDESLEPLLLLFQKHCAFSHNLSDVSNDWKKCLATRIPLSTLTPCLFEKKGSSTKRLFPSLEIFMILVYRQTMETDPKAISFAVFV</sequence>